<feature type="transmembrane region" description="Helical" evidence="1">
    <location>
        <begin position="245"/>
        <end position="271"/>
    </location>
</feature>
<gene>
    <name evidence="2" type="ORF">BkAM31D_06890</name>
</gene>
<keyword evidence="1" id="KW-0812">Transmembrane</keyword>
<evidence type="ECO:0000256" key="1">
    <source>
        <dbReference type="SAM" id="Phobius"/>
    </source>
</evidence>
<dbReference type="AlphaFoldDB" id="A0A1X9M879"/>
<dbReference type="Proteomes" id="UP000193006">
    <property type="component" value="Chromosome"/>
</dbReference>
<keyword evidence="1" id="KW-0472">Membrane</keyword>
<organism evidence="2 3">
    <name type="scientific">Halalkalibacter krulwichiae</name>
    <dbReference type="NCBI Taxonomy" id="199441"/>
    <lineage>
        <taxon>Bacteria</taxon>
        <taxon>Bacillati</taxon>
        <taxon>Bacillota</taxon>
        <taxon>Bacilli</taxon>
        <taxon>Bacillales</taxon>
        <taxon>Bacillaceae</taxon>
        <taxon>Halalkalibacter</taxon>
    </lineage>
</organism>
<name>A0A1X9M879_9BACI</name>
<dbReference type="Gene3D" id="2.120.10.30">
    <property type="entry name" value="TolB, C-terminal domain"/>
    <property type="match status" value="1"/>
</dbReference>
<feature type="transmembrane region" description="Helical" evidence="1">
    <location>
        <begin position="190"/>
        <end position="210"/>
    </location>
</feature>
<dbReference type="RefSeq" id="WP_157108278.1">
    <property type="nucleotide sequence ID" value="NZ_CP020814.1"/>
</dbReference>
<evidence type="ECO:0000313" key="2">
    <source>
        <dbReference type="EMBL" id="ARK29607.1"/>
    </source>
</evidence>
<sequence length="277" mass="31979">MSGSNIYTVDLLGEHHEQLATSIQPHINTLVFSKDGEELYYSVFTGNRDTVYAFSIHDQNEKLADFKHLFPRDTYLASFDVSTDKNSVLYTGISEASLTSNLFKYELYMKDIASEQTTKLTELDSLVHAPIFFHQSNTVAFLQDLNWPIKPEMYRFMTLDLETKALQQLEFELPESVVKYWFFKTVDRVINGWTVASLYVLFITALTLHFHKKQRRTYIPTMTSFGVSIFLFLSSFVVAGMTNPWYGIGIAMLAGAMFFCTFIVLLFAFILRKRMKN</sequence>
<dbReference type="KEGG" id="bkw:BkAM31D_06890"/>
<accession>A0A1X9M879</accession>
<dbReference type="SUPFAM" id="SSF82171">
    <property type="entry name" value="DPP6 N-terminal domain-like"/>
    <property type="match status" value="1"/>
</dbReference>
<feature type="transmembrane region" description="Helical" evidence="1">
    <location>
        <begin position="217"/>
        <end position="239"/>
    </location>
</feature>
<evidence type="ECO:0000313" key="3">
    <source>
        <dbReference type="Proteomes" id="UP000193006"/>
    </source>
</evidence>
<protein>
    <submittedName>
        <fullName evidence="2">Uncharacterized protein</fullName>
    </submittedName>
</protein>
<keyword evidence="1" id="KW-1133">Transmembrane helix</keyword>
<dbReference type="InterPro" id="IPR011042">
    <property type="entry name" value="6-blade_b-propeller_TolB-like"/>
</dbReference>
<dbReference type="STRING" id="199441.BkAM31D_06890"/>
<proteinExistence type="predicted"/>
<dbReference type="EMBL" id="CP020814">
    <property type="protein sequence ID" value="ARK29607.1"/>
    <property type="molecule type" value="Genomic_DNA"/>
</dbReference>
<keyword evidence="3" id="KW-1185">Reference proteome</keyword>
<reference evidence="2 3" key="1">
    <citation type="submission" date="2017-04" db="EMBL/GenBank/DDBJ databases">
        <title>Bacillus krulwichiae AM31D Genome sequencing and assembly.</title>
        <authorList>
            <person name="Krulwich T.A."/>
            <person name="Anastor L."/>
            <person name="Ehrlich R."/>
            <person name="Ehrlich G.D."/>
            <person name="Janto B."/>
        </authorList>
    </citation>
    <scope>NUCLEOTIDE SEQUENCE [LARGE SCALE GENOMIC DNA]</scope>
    <source>
        <strain evidence="2 3">AM31D</strain>
    </source>
</reference>